<dbReference type="AlphaFoldDB" id="A0A4Q5LXI7"/>
<accession>A0A4Q5LXI7</accession>
<keyword evidence="2" id="KW-1185">Reference proteome</keyword>
<name>A0A4Q5LXI7_9BACT</name>
<gene>
    <name evidence="1" type="ORF">EWM59_17770</name>
</gene>
<dbReference type="Proteomes" id="UP000293162">
    <property type="component" value="Unassembled WGS sequence"/>
</dbReference>
<proteinExistence type="predicted"/>
<dbReference type="OrthoDB" id="1452259at2"/>
<evidence type="ECO:0000313" key="1">
    <source>
        <dbReference type="EMBL" id="RYU94267.1"/>
    </source>
</evidence>
<sequence length="151" mass="16973">MKALLIISIVNFVIACGGTDKPSYVQNKDTLAIARKDTVKIIDSLRSGLSEKENTITVSYAAIACGCPQWFETKFKDIAFLEGVGKFYVEPISKDLIDANTIWDGEHLPLTIKVTGRFSKEKGIPRNRFTKEIPEEAQVFWYDKIKVISPE</sequence>
<dbReference type="RefSeq" id="WP_130022603.1">
    <property type="nucleotide sequence ID" value="NZ_SEWF01000028.1"/>
</dbReference>
<protein>
    <submittedName>
        <fullName evidence="1">Uncharacterized protein</fullName>
    </submittedName>
</protein>
<organism evidence="1 2">
    <name type="scientific">Emticicia agri</name>
    <dbReference type="NCBI Taxonomy" id="2492393"/>
    <lineage>
        <taxon>Bacteria</taxon>
        <taxon>Pseudomonadati</taxon>
        <taxon>Bacteroidota</taxon>
        <taxon>Cytophagia</taxon>
        <taxon>Cytophagales</taxon>
        <taxon>Leadbetterellaceae</taxon>
        <taxon>Emticicia</taxon>
    </lineage>
</organism>
<reference evidence="1 2" key="1">
    <citation type="submission" date="2019-02" db="EMBL/GenBank/DDBJ databases">
        <title>Bacterial novel species Emticicia sp. 17J42-9 isolated from soil.</title>
        <authorList>
            <person name="Jung H.-Y."/>
        </authorList>
    </citation>
    <scope>NUCLEOTIDE SEQUENCE [LARGE SCALE GENOMIC DNA]</scope>
    <source>
        <strain evidence="1 2">17J42-9</strain>
    </source>
</reference>
<evidence type="ECO:0000313" key="2">
    <source>
        <dbReference type="Proteomes" id="UP000293162"/>
    </source>
</evidence>
<dbReference type="PROSITE" id="PS51257">
    <property type="entry name" value="PROKAR_LIPOPROTEIN"/>
    <property type="match status" value="1"/>
</dbReference>
<comment type="caution">
    <text evidence="1">The sequence shown here is derived from an EMBL/GenBank/DDBJ whole genome shotgun (WGS) entry which is preliminary data.</text>
</comment>
<dbReference type="EMBL" id="SEWF01000028">
    <property type="protein sequence ID" value="RYU94267.1"/>
    <property type="molecule type" value="Genomic_DNA"/>
</dbReference>